<dbReference type="SUPFAM" id="SSF81296">
    <property type="entry name" value="E set domains"/>
    <property type="match status" value="1"/>
</dbReference>
<organism evidence="3 4">
    <name type="scientific">Apatococcus lobatus</name>
    <dbReference type="NCBI Taxonomy" id="904363"/>
    <lineage>
        <taxon>Eukaryota</taxon>
        <taxon>Viridiplantae</taxon>
        <taxon>Chlorophyta</taxon>
        <taxon>core chlorophytes</taxon>
        <taxon>Trebouxiophyceae</taxon>
        <taxon>Chlorellales</taxon>
        <taxon>Chlorellaceae</taxon>
        <taxon>Apatococcus</taxon>
    </lineage>
</organism>
<dbReference type="SUPFAM" id="SSF51445">
    <property type="entry name" value="(Trans)glycosidases"/>
    <property type="match status" value="1"/>
</dbReference>
<proteinExistence type="inferred from homology"/>
<dbReference type="SUPFAM" id="SSF51011">
    <property type="entry name" value="Glycosyl hydrolase domain"/>
    <property type="match status" value="1"/>
</dbReference>
<sequence>MHSWSLQSLQTLPKPRRSQAPQSPEVSVQFPTVPRLFKVLKKVRRRLAVLRAPATPEQTPAASSKAPAPADASPSAPALQTPAVSPPAPSSPDTAVNPSADQQCYTYRTSSAHKIKATVRPGAKEHLMLIEVTTPSAAEAVHLSWGAYRTSAAKWFTPDAIKPADSQPSKQQGRMRTPCSPADGNGQATAWQIEFLVPKDLAPVTVGFELEVQAAGQAAQLFSGAHGSHFAVPVGMPSGCALHQGVTVAAEDEAAGTCTLNFAIRSRHATAVSLVLARYNPERSETPKGALEIALDPYVHKLGDMWHVALEGLKDVGSLCYGWRVDGDTGWGGFHSGLVLLDAHATAMTWVPLPEGMHVGPAAGPGIPAGTAAMGSLACLLDESPILSQRKPYLRTPIDKSIFLEVDIAAFRATSSIEKQAAQDNQGKYLGIMDRIKHIKALGVTAVLLGPLTAGTTSADHQGLRPISFVAAEPSLATASDPNAPMREIKQVVQALHDAGIEAILQIEFCFTGEGTDEKPKPTSLRGIDPAIYFRPPGVLNCGHAVTRQLVIDCLRFWFLEYGFDGFCFPRAETLVADRAGTVLDAPPLVHEITVDPLLGHLKLIAQPLNDRLLPREGSRGFPHWGKWLERNQAFSRDIAAFLAECRPSMASALATRMVGSADRFAAADAEAAVPGNLGRGRRPAHGLNGVASFITGTSLQDLVQSAHLPQYQQSTPGGPPPMDLVLQKSLLAAELLAQGIPTLTAACVTDATLAHFVGVLTRLRQRHAPLLQPSHFSGPRNLAWHGAQWESQPDWDGARSAEGWHDANYMAFSLSLPEPSQAGMLYVGLNPYPYQVGADLPAAPPHHTWQRLIDTSLHPPEDAVLGDKQQMPIQGRYELGAKAVILLHAVPPPAVTPWAARTAAPAA</sequence>
<feature type="compositionally biased region" description="Polar residues" evidence="2">
    <location>
        <begin position="1"/>
        <end position="11"/>
    </location>
</feature>
<name>A0AAW1RPF4_9CHLO</name>
<gene>
    <name evidence="3" type="ORF">WJX74_004952</name>
</gene>
<feature type="region of interest" description="Disordered" evidence="2">
    <location>
        <begin position="1"/>
        <end position="28"/>
    </location>
</feature>
<dbReference type="Proteomes" id="UP001438707">
    <property type="component" value="Unassembled WGS sequence"/>
</dbReference>
<dbReference type="AlphaFoldDB" id="A0AAW1RPF4"/>
<dbReference type="InterPro" id="IPR017853">
    <property type="entry name" value="GH"/>
</dbReference>
<comment type="caution">
    <text evidence="3">The sequence shown here is derived from an EMBL/GenBank/DDBJ whole genome shotgun (WGS) entry which is preliminary data.</text>
</comment>
<accession>A0AAW1RPF4</accession>
<evidence type="ECO:0000256" key="1">
    <source>
        <dbReference type="ARBA" id="ARBA00008061"/>
    </source>
</evidence>
<keyword evidence="4" id="KW-1185">Reference proteome</keyword>
<dbReference type="Gene3D" id="3.20.20.80">
    <property type="entry name" value="Glycosidases"/>
    <property type="match status" value="1"/>
</dbReference>
<dbReference type="Gene3D" id="2.60.40.1180">
    <property type="entry name" value="Golgi alpha-mannosidase II"/>
    <property type="match status" value="1"/>
</dbReference>
<evidence type="ECO:0000313" key="3">
    <source>
        <dbReference type="EMBL" id="KAK9835647.1"/>
    </source>
</evidence>
<feature type="region of interest" description="Disordered" evidence="2">
    <location>
        <begin position="160"/>
        <end position="184"/>
    </location>
</feature>
<feature type="compositionally biased region" description="Polar residues" evidence="2">
    <location>
        <begin position="19"/>
        <end position="28"/>
    </location>
</feature>
<evidence type="ECO:0000256" key="2">
    <source>
        <dbReference type="SAM" id="MobiDB-lite"/>
    </source>
</evidence>
<dbReference type="InterPro" id="IPR013783">
    <property type="entry name" value="Ig-like_fold"/>
</dbReference>
<feature type="compositionally biased region" description="Low complexity" evidence="2">
    <location>
        <begin position="50"/>
        <end position="83"/>
    </location>
</feature>
<feature type="region of interest" description="Disordered" evidence="2">
    <location>
        <begin position="50"/>
        <end position="99"/>
    </location>
</feature>
<dbReference type="InterPro" id="IPR013780">
    <property type="entry name" value="Glyco_hydro_b"/>
</dbReference>
<reference evidence="3 4" key="1">
    <citation type="journal article" date="2024" name="Nat. Commun.">
        <title>Phylogenomics reveals the evolutionary origins of lichenization in chlorophyte algae.</title>
        <authorList>
            <person name="Puginier C."/>
            <person name="Libourel C."/>
            <person name="Otte J."/>
            <person name="Skaloud P."/>
            <person name="Haon M."/>
            <person name="Grisel S."/>
            <person name="Petersen M."/>
            <person name="Berrin J.G."/>
            <person name="Delaux P.M."/>
            <person name="Dal Grande F."/>
            <person name="Keller J."/>
        </authorList>
    </citation>
    <scope>NUCLEOTIDE SEQUENCE [LARGE SCALE GENOMIC DNA]</scope>
    <source>
        <strain evidence="3 4">SAG 2145</strain>
    </source>
</reference>
<dbReference type="EMBL" id="JALJOS010000008">
    <property type="protein sequence ID" value="KAK9835647.1"/>
    <property type="molecule type" value="Genomic_DNA"/>
</dbReference>
<dbReference type="InterPro" id="IPR014756">
    <property type="entry name" value="Ig_E-set"/>
</dbReference>
<evidence type="ECO:0000313" key="4">
    <source>
        <dbReference type="Proteomes" id="UP001438707"/>
    </source>
</evidence>
<protein>
    <submittedName>
        <fullName evidence="3">Uncharacterized protein</fullName>
    </submittedName>
</protein>
<dbReference type="PANTHER" id="PTHR43002">
    <property type="entry name" value="GLYCOGEN DEBRANCHING ENZYME"/>
    <property type="match status" value="1"/>
</dbReference>
<dbReference type="GO" id="GO:0046872">
    <property type="term" value="F:metal ion binding"/>
    <property type="evidence" value="ECO:0007669"/>
    <property type="project" value="UniProtKB-KW"/>
</dbReference>
<comment type="similarity">
    <text evidence="1">Belongs to the glycosyl hydrolase 13 family.</text>
</comment>
<dbReference type="Gene3D" id="2.60.40.10">
    <property type="entry name" value="Immunoglobulins"/>
    <property type="match status" value="1"/>
</dbReference>